<evidence type="ECO:0000259" key="1">
    <source>
        <dbReference type="PROSITE" id="PS51186"/>
    </source>
</evidence>
<protein>
    <submittedName>
        <fullName evidence="2">N-acetyltransferase GCN5</fullName>
    </submittedName>
</protein>
<dbReference type="EMBL" id="LK021337">
    <property type="protein sequence ID" value="CDQ43074.1"/>
    <property type="molecule type" value="Genomic_DNA"/>
</dbReference>
<dbReference type="Gene3D" id="3.40.630.30">
    <property type="match status" value="1"/>
</dbReference>
<feature type="domain" description="N-acetyltransferase" evidence="1">
    <location>
        <begin position="14"/>
        <end position="161"/>
    </location>
</feature>
<name>A0AAV2WFS0_MYCNE</name>
<proteinExistence type="predicted"/>
<dbReference type="GO" id="GO:0016747">
    <property type="term" value="F:acyltransferase activity, transferring groups other than amino-acyl groups"/>
    <property type="evidence" value="ECO:0007669"/>
    <property type="project" value="InterPro"/>
</dbReference>
<dbReference type="AlphaFoldDB" id="A0AAV2WFS0"/>
<reference evidence="2" key="2">
    <citation type="submission" date="2015-09" db="EMBL/GenBank/DDBJ databases">
        <title>Draft genome sequence of Mycobacterium neoaurum DSM 44074.</title>
        <authorList>
            <person name="Croce O."/>
            <person name="Robert C."/>
            <person name="Raoult D."/>
            <person name="Drancourt M."/>
        </authorList>
    </citation>
    <scope>NUCLEOTIDE SEQUENCE</scope>
    <source>
        <strain evidence="2">DSM 44074</strain>
    </source>
</reference>
<dbReference type="InterPro" id="IPR000182">
    <property type="entry name" value="GNAT_dom"/>
</dbReference>
<evidence type="ECO:0000313" key="2">
    <source>
        <dbReference type="EMBL" id="CDQ43074.1"/>
    </source>
</evidence>
<dbReference type="PROSITE" id="PS51186">
    <property type="entry name" value="GNAT"/>
    <property type="match status" value="1"/>
</dbReference>
<dbReference type="Pfam" id="PF13673">
    <property type="entry name" value="Acetyltransf_10"/>
    <property type="match status" value="1"/>
</dbReference>
<evidence type="ECO:0000313" key="3">
    <source>
        <dbReference type="Proteomes" id="UP000028864"/>
    </source>
</evidence>
<accession>A0AAV2WFS0</accession>
<dbReference type="InterPro" id="IPR016181">
    <property type="entry name" value="Acyl_CoA_acyltransferase"/>
</dbReference>
<dbReference type="CDD" id="cd04301">
    <property type="entry name" value="NAT_SF"/>
    <property type="match status" value="1"/>
</dbReference>
<sequence length="165" mass="18647">MHQRPYDGELTMTVALRRNWAKDLDAATLYELLKLRVEVFVVEQACPYPELDGRDLLAETRHFWLEGEDGQVISTLRLMEEHPGGEKVFRIGRVCTKRSDRGRGHTSRLMQAALAEVGTYPCRIDAQTYLQDMYAAHGFVREGEEFIEDGIPHIAMVRPASGGAA</sequence>
<gene>
    <name evidence="2" type="ORF">BN1047_00935</name>
</gene>
<dbReference type="Proteomes" id="UP000028864">
    <property type="component" value="Unassembled WGS sequence"/>
</dbReference>
<organism evidence="2 3">
    <name type="scientific">Mycolicibacterium neoaurum</name>
    <name type="common">Mycobacterium neoaurum</name>
    <dbReference type="NCBI Taxonomy" id="1795"/>
    <lineage>
        <taxon>Bacteria</taxon>
        <taxon>Bacillati</taxon>
        <taxon>Actinomycetota</taxon>
        <taxon>Actinomycetes</taxon>
        <taxon>Mycobacteriales</taxon>
        <taxon>Mycobacteriaceae</taxon>
        <taxon>Mycolicibacterium</taxon>
    </lineage>
</organism>
<reference evidence="2" key="1">
    <citation type="submission" date="2014-05" db="EMBL/GenBank/DDBJ databases">
        <authorList>
            <person name="Urmite Genomes"/>
        </authorList>
    </citation>
    <scope>NUCLEOTIDE SEQUENCE</scope>
    <source>
        <strain evidence="2">DSM 44074</strain>
    </source>
</reference>
<dbReference type="SUPFAM" id="SSF55729">
    <property type="entry name" value="Acyl-CoA N-acyltransferases (Nat)"/>
    <property type="match status" value="1"/>
</dbReference>